<feature type="compositionally biased region" description="Polar residues" evidence="1">
    <location>
        <begin position="10"/>
        <end position="20"/>
    </location>
</feature>
<protein>
    <recommendedName>
        <fullName evidence="4">Schlafen AlbA-2 domain-containing protein</fullName>
    </recommendedName>
</protein>
<keyword evidence="3" id="KW-1185">Reference proteome</keyword>
<evidence type="ECO:0008006" key="4">
    <source>
        <dbReference type="Google" id="ProtNLM"/>
    </source>
</evidence>
<evidence type="ECO:0000313" key="3">
    <source>
        <dbReference type="Proteomes" id="UP001519460"/>
    </source>
</evidence>
<sequence>MASKYPQDAGQDQANPQGQQRGKECQTCDTYQRDVTLPRLSTPLQLKKGPDKDKIISTFLNAMNALLNKGEGCVFFHIDDPNLVGFFDEAVDDKLKLLIPNDFLFHQVFERTHIDKNHVVFRVRSTKRPFISTLSFNSKVSLDRGLDDPTHAQMRRWIEEGSLSLQTSVQNTIASKLTFKKGKEVMVRNDGGSEVPFQESVEMQAKQFEPKPETMLETDWFMNVKEFLWAKSRPYITAFSKLQTGGSVFFGLREEKLEGVTGKFVCDGIKLSENKRADVDKTIRNKIKTEMAWLIHDCPKGWNPEHAVSVVFHAVTANEPDLCVVEIAVKSVRGVSFYDKQPVAYKLTSRGSPQPVTFEEWAKRQELPLPVPGTERVDLIEAQNPPLY</sequence>
<gene>
    <name evidence="2" type="ORF">BaRGS_00025307</name>
</gene>
<organism evidence="2 3">
    <name type="scientific">Batillaria attramentaria</name>
    <dbReference type="NCBI Taxonomy" id="370345"/>
    <lineage>
        <taxon>Eukaryota</taxon>
        <taxon>Metazoa</taxon>
        <taxon>Spiralia</taxon>
        <taxon>Lophotrochozoa</taxon>
        <taxon>Mollusca</taxon>
        <taxon>Gastropoda</taxon>
        <taxon>Caenogastropoda</taxon>
        <taxon>Sorbeoconcha</taxon>
        <taxon>Cerithioidea</taxon>
        <taxon>Batillariidae</taxon>
        <taxon>Batillaria</taxon>
    </lineage>
</organism>
<evidence type="ECO:0000313" key="2">
    <source>
        <dbReference type="EMBL" id="KAK7483508.1"/>
    </source>
</evidence>
<accession>A0ABD0K8V6</accession>
<evidence type="ECO:0000256" key="1">
    <source>
        <dbReference type="SAM" id="MobiDB-lite"/>
    </source>
</evidence>
<dbReference type="Proteomes" id="UP001519460">
    <property type="component" value="Unassembled WGS sequence"/>
</dbReference>
<dbReference type="EMBL" id="JACVVK020000226">
    <property type="protein sequence ID" value="KAK7483508.1"/>
    <property type="molecule type" value="Genomic_DNA"/>
</dbReference>
<reference evidence="2 3" key="1">
    <citation type="journal article" date="2023" name="Sci. Data">
        <title>Genome assembly of the Korean intertidal mud-creeper Batillaria attramentaria.</title>
        <authorList>
            <person name="Patra A.K."/>
            <person name="Ho P.T."/>
            <person name="Jun S."/>
            <person name="Lee S.J."/>
            <person name="Kim Y."/>
            <person name="Won Y.J."/>
        </authorList>
    </citation>
    <scope>NUCLEOTIDE SEQUENCE [LARGE SCALE GENOMIC DNA]</scope>
    <source>
        <strain evidence="2">Wonlab-2016</strain>
    </source>
</reference>
<name>A0ABD0K8V6_9CAEN</name>
<comment type="caution">
    <text evidence="2">The sequence shown here is derived from an EMBL/GenBank/DDBJ whole genome shotgun (WGS) entry which is preliminary data.</text>
</comment>
<feature type="region of interest" description="Disordered" evidence="1">
    <location>
        <begin position="1"/>
        <end position="26"/>
    </location>
</feature>
<dbReference type="AlphaFoldDB" id="A0ABD0K8V6"/>
<proteinExistence type="predicted"/>